<proteinExistence type="inferred from homology"/>
<dbReference type="InterPro" id="IPR011013">
    <property type="entry name" value="Gal_mutarotase_sf_dom"/>
</dbReference>
<dbReference type="Pfam" id="PF01263">
    <property type="entry name" value="Aldose_epim"/>
    <property type="match status" value="1"/>
</dbReference>
<evidence type="ECO:0000256" key="2">
    <source>
        <dbReference type="ARBA" id="ARBA00005866"/>
    </source>
</evidence>
<evidence type="ECO:0000256" key="5">
    <source>
        <dbReference type="PIRSR" id="PIRSR016020-1"/>
    </source>
</evidence>
<evidence type="ECO:0000313" key="7">
    <source>
        <dbReference type="Proteomes" id="UP000184000"/>
    </source>
</evidence>
<dbReference type="GO" id="GO:0005975">
    <property type="term" value="P:carbohydrate metabolic process"/>
    <property type="evidence" value="ECO:0007669"/>
    <property type="project" value="InterPro"/>
</dbReference>
<dbReference type="Proteomes" id="UP000184000">
    <property type="component" value="Unassembled WGS sequence"/>
</dbReference>
<sequence>MPVDIQRIEKDQLACWRLRHGDAEVIVAEQGAQILSYRQGEATPILWLSGEAAFQTGQAVRGGVPVCWPWFGDLARNPQSVQDSYQGSQPAPAHGLVRNIDWVMARSESNPGSVRLLFSCNTNAGLPGWPHAVELSLQVCLDSKGLHLSLTSHNRGDKAVALSQALHSYFAISDIHQVTVEGLDGRPYIETLEDWQQRQQQGDLAFVGETDRIYLDLPSRLSLRDPGLKRRIVLETQGSRSAVLWNPWIAKAQRLSQFADDAWQRMLCIETANVMDDVVRLESAASHTLSVSISVETA</sequence>
<dbReference type="EMBL" id="FQXA01000001">
    <property type="protein sequence ID" value="SHG60086.1"/>
    <property type="molecule type" value="Genomic_DNA"/>
</dbReference>
<comment type="catalytic activity">
    <reaction evidence="1">
        <text>alpha-D-glucose 6-phosphate = beta-D-glucose 6-phosphate</text>
        <dbReference type="Rhea" id="RHEA:16249"/>
        <dbReference type="ChEBI" id="CHEBI:58225"/>
        <dbReference type="ChEBI" id="CHEBI:58247"/>
        <dbReference type="EC" id="5.1.3.15"/>
    </reaction>
</comment>
<dbReference type="GeneID" id="98636056"/>
<dbReference type="GO" id="GO:0030246">
    <property type="term" value="F:carbohydrate binding"/>
    <property type="evidence" value="ECO:0007669"/>
    <property type="project" value="UniProtKB-UniRule"/>
</dbReference>
<evidence type="ECO:0000313" key="6">
    <source>
        <dbReference type="EMBL" id="SHG60086.1"/>
    </source>
</evidence>
<dbReference type="PIRSF" id="PIRSF016020">
    <property type="entry name" value="PHexose_mutarotase"/>
    <property type="match status" value="1"/>
</dbReference>
<evidence type="ECO:0000256" key="3">
    <source>
        <dbReference type="ARBA" id="ARBA00023235"/>
    </source>
</evidence>
<dbReference type="AlphaFoldDB" id="A0A1M5L527"/>
<keyword evidence="3 4" id="KW-0413">Isomerase</keyword>
<dbReference type="InterPro" id="IPR008183">
    <property type="entry name" value="Aldose_1/G6P_1-epimerase"/>
</dbReference>
<dbReference type="RefSeq" id="WP_073299284.1">
    <property type="nucleotide sequence ID" value="NZ_FQXA01000001.1"/>
</dbReference>
<name>A0A1M5L527_9GAMM</name>
<dbReference type="GO" id="GO:0047938">
    <property type="term" value="F:glucose-6-phosphate 1-epimerase activity"/>
    <property type="evidence" value="ECO:0007669"/>
    <property type="project" value="UniProtKB-UniRule"/>
</dbReference>
<dbReference type="PANTHER" id="PTHR11122">
    <property type="entry name" value="APOSPORY-ASSOCIATED PROTEIN C-RELATED"/>
    <property type="match status" value="1"/>
</dbReference>
<organism evidence="6 7">
    <name type="scientific">Stutzerimonas xanthomarina DSM 18231</name>
    <dbReference type="NCBI Taxonomy" id="1403346"/>
    <lineage>
        <taxon>Bacteria</taxon>
        <taxon>Pseudomonadati</taxon>
        <taxon>Pseudomonadota</taxon>
        <taxon>Gammaproteobacteria</taxon>
        <taxon>Pseudomonadales</taxon>
        <taxon>Pseudomonadaceae</taxon>
        <taxon>Stutzerimonas</taxon>
    </lineage>
</organism>
<dbReference type="EC" id="5.1.3.15" evidence="4"/>
<evidence type="ECO:0000256" key="1">
    <source>
        <dbReference type="ARBA" id="ARBA00001096"/>
    </source>
</evidence>
<dbReference type="CDD" id="cd09020">
    <property type="entry name" value="D-hex-6-P-epi_like"/>
    <property type="match status" value="1"/>
</dbReference>
<reference evidence="6 7" key="1">
    <citation type="submission" date="2016-11" db="EMBL/GenBank/DDBJ databases">
        <authorList>
            <person name="Jaros S."/>
            <person name="Januszkiewicz K."/>
            <person name="Wedrychowicz H."/>
        </authorList>
    </citation>
    <scope>NUCLEOTIDE SEQUENCE [LARGE SCALE GENOMIC DNA]</scope>
    <source>
        <strain evidence="6 7">DSM 18231</strain>
    </source>
</reference>
<dbReference type="InterPro" id="IPR014718">
    <property type="entry name" value="GH-type_carb-bd"/>
</dbReference>
<dbReference type="InterPro" id="IPR025532">
    <property type="entry name" value="G6P_1-epimerase"/>
</dbReference>
<dbReference type="SUPFAM" id="SSF74650">
    <property type="entry name" value="Galactose mutarotase-like"/>
    <property type="match status" value="1"/>
</dbReference>
<gene>
    <name evidence="6" type="ORF">SAMN02744645_0860</name>
</gene>
<feature type="active site" evidence="5">
    <location>
        <position position="167"/>
    </location>
</feature>
<dbReference type="Gene3D" id="2.70.98.10">
    <property type="match status" value="1"/>
</dbReference>
<accession>A0A1M5L527</accession>
<evidence type="ECO:0000256" key="4">
    <source>
        <dbReference type="PIRNR" id="PIRNR016020"/>
    </source>
</evidence>
<comment type="similarity">
    <text evidence="2 4">Belongs to the glucose-6-phosphate 1-epimerase family.</text>
</comment>
<feature type="active site" evidence="5">
    <location>
        <position position="270"/>
    </location>
</feature>
<protein>
    <recommendedName>
        <fullName evidence="4">Putative glucose-6-phosphate 1-epimerase</fullName>
        <ecNumber evidence="4">5.1.3.15</ecNumber>
    </recommendedName>
</protein>
<dbReference type="PANTHER" id="PTHR11122:SF13">
    <property type="entry name" value="GLUCOSE-6-PHOSPHATE 1-EPIMERASE"/>
    <property type="match status" value="1"/>
</dbReference>